<comment type="subcellular location">
    <subcellularLocation>
        <location evidence="1">Membrane</location>
        <topology evidence="1">Multi-pass membrane protein</topology>
    </subcellularLocation>
</comment>
<dbReference type="AlphaFoldDB" id="A0A437PU22"/>
<feature type="transmembrane region" description="Helical" evidence="6">
    <location>
        <begin position="199"/>
        <end position="220"/>
    </location>
</feature>
<evidence type="ECO:0000256" key="1">
    <source>
        <dbReference type="ARBA" id="ARBA00004141"/>
    </source>
</evidence>
<dbReference type="Pfam" id="PF03379">
    <property type="entry name" value="CcmB"/>
    <property type="match status" value="1"/>
</dbReference>
<reference evidence="7 8" key="1">
    <citation type="submission" date="2019-01" db="EMBL/GenBank/DDBJ databases">
        <authorList>
            <person name="Chen W.-M."/>
        </authorList>
    </citation>
    <scope>NUCLEOTIDE SEQUENCE [LARGE SCALE GENOMIC DNA]</scope>
    <source>
        <strain evidence="7 8">FSY-15</strain>
    </source>
</reference>
<evidence type="ECO:0000256" key="2">
    <source>
        <dbReference type="ARBA" id="ARBA00010544"/>
    </source>
</evidence>
<dbReference type="InterPro" id="IPR003544">
    <property type="entry name" value="Cyt_c_biogenesis_CcmB"/>
</dbReference>
<feature type="transmembrane region" description="Helical" evidence="6">
    <location>
        <begin position="99"/>
        <end position="122"/>
    </location>
</feature>
<comment type="caution">
    <text evidence="7">The sequence shown here is derived from an EMBL/GenBank/DDBJ whole genome shotgun (WGS) entry which is preliminary data.</text>
</comment>
<evidence type="ECO:0000256" key="6">
    <source>
        <dbReference type="SAM" id="Phobius"/>
    </source>
</evidence>
<feature type="transmembrane region" description="Helical" evidence="6">
    <location>
        <begin position="21"/>
        <end position="42"/>
    </location>
</feature>
<keyword evidence="5 6" id="KW-0472">Membrane</keyword>
<evidence type="ECO:0000313" key="7">
    <source>
        <dbReference type="EMBL" id="RVU25727.1"/>
    </source>
</evidence>
<protein>
    <submittedName>
        <fullName evidence="7">ABC transporter permease</fullName>
    </submittedName>
</protein>
<feature type="transmembrane region" description="Helical" evidence="6">
    <location>
        <begin position="128"/>
        <end position="153"/>
    </location>
</feature>
<organism evidence="7 8">
    <name type="scientific">Sandaracinomonas limnophila</name>
    <dbReference type="NCBI Taxonomy" id="1862386"/>
    <lineage>
        <taxon>Bacteria</taxon>
        <taxon>Pseudomonadati</taxon>
        <taxon>Bacteroidota</taxon>
        <taxon>Cytophagia</taxon>
        <taxon>Cytophagales</taxon>
        <taxon>Flectobacillaceae</taxon>
        <taxon>Sandaracinomonas</taxon>
    </lineage>
</organism>
<evidence type="ECO:0000256" key="4">
    <source>
        <dbReference type="ARBA" id="ARBA00022989"/>
    </source>
</evidence>
<dbReference type="GO" id="GO:0017004">
    <property type="term" value="P:cytochrome complex assembly"/>
    <property type="evidence" value="ECO:0007669"/>
    <property type="project" value="InterPro"/>
</dbReference>
<evidence type="ECO:0000256" key="5">
    <source>
        <dbReference type="ARBA" id="ARBA00023136"/>
    </source>
</evidence>
<dbReference type="GO" id="GO:0016020">
    <property type="term" value="C:membrane"/>
    <property type="evidence" value="ECO:0007669"/>
    <property type="project" value="UniProtKB-SubCell"/>
</dbReference>
<keyword evidence="8" id="KW-1185">Reference proteome</keyword>
<evidence type="ECO:0000313" key="8">
    <source>
        <dbReference type="Proteomes" id="UP000282832"/>
    </source>
</evidence>
<evidence type="ECO:0000256" key="3">
    <source>
        <dbReference type="ARBA" id="ARBA00022692"/>
    </source>
</evidence>
<keyword evidence="3 6" id="KW-0812">Transmembrane</keyword>
<comment type="similarity">
    <text evidence="2">Belongs to the CcmB/CycW/HelB family.</text>
</comment>
<dbReference type="EMBL" id="SACY01000002">
    <property type="protein sequence ID" value="RVU25727.1"/>
    <property type="molecule type" value="Genomic_DNA"/>
</dbReference>
<feature type="transmembrane region" description="Helical" evidence="6">
    <location>
        <begin position="54"/>
        <end position="71"/>
    </location>
</feature>
<sequence length="222" mass="24909">MKSNEIFVLVKKEINLEWRQKFALQGLILYLASTIFICYLSFKAKNQSIEPITWNTLFWIILLFTAVNAVGKSFTQEHRDRNLFYFQLFKPESIIFSKIIYNSIMLIGMSLVGILFYTWVMGNPVGNFPFYLVALVLGALGFSSTLSLIAGIAAQGENTATLMAVLSFPIIVPLLLLLLKLSKSAMDGFGLDENIDELGVLVALDLIVIALSGILFPFIWKH</sequence>
<gene>
    <name evidence="7" type="ORF">EOJ36_04740</name>
</gene>
<dbReference type="GO" id="GO:0015232">
    <property type="term" value="F:heme transmembrane transporter activity"/>
    <property type="evidence" value="ECO:0007669"/>
    <property type="project" value="InterPro"/>
</dbReference>
<name>A0A437PU22_9BACT</name>
<feature type="transmembrane region" description="Helical" evidence="6">
    <location>
        <begin position="160"/>
        <end position="179"/>
    </location>
</feature>
<keyword evidence="4 6" id="KW-1133">Transmembrane helix</keyword>
<dbReference type="RefSeq" id="WP_127802881.1">
    <property type="nucleotide sequence ID" value="NZ_SACY01000002.1"/>
</dbReference>
<accession>A0A437PU22</accession>
<dbReference type="OrthoDB" id="9788444at2"/>
<proteinExistence type="inferred from homology"/>
<dbReference type="Proteomes" id="UP000282832">
    <property type="component" value="Unassembled WGS sequence"/>
</dbReference>